<dbReference type="EMBL" id="LS483254">
    <property type="protein sequence ID" value="SQD92074.1"/>
    <property type="molecule type" value="Genomic_DNA"/>
</dbReference>
<dbReference type="RefSeq" id="WP_231944264.1">
    <property type="nucleotide sequence ID" value="NZ_LS483254.1"/>
</dbReference>
<evidence type="ECO:0000259" key="2">
    <source>
        <dbReference type="PROSITE" id="PS50110"/>
    </source>
</evidence>
<protein>
    <submittedName>
        <fullName evidence="3">Putative methanogenesis regulatory protein FilR2</fullName>
    </submittedName>
</protein>
<dbReference type="AlphaFoldDB" id="A0A2X3MJC4"/>
<dbReference type="SUPFAM" id="SSF52172">
    <property type="entry name" value="CheY-like"/>
    <property type="match status" value="1"/>
</dbReference>
<evidence type="ECO:0000313" key="4">
    <source>
        <dbReference type="Proteomes" id="UP000249818"/>
    </source>
</evidence>
<dbReference type="PANTHER" id="PTHR44520">
    <property type="entry name" value="RESPONSE REGULATOR RCP1-RELATED"/>
    <property type="match status" value="1"/>
</dbReference>
<keyword evidence="4" id="KW-1185">Reference proteome</keyword>
<evidence type="ECO:0000313" key="3">
    <source>
        <dbReference type="EMBL" id="SQD92074.1"/>
    </source>
</evidence>
<accession>A0A2X3MJC4</accession>
<dbReference type="PANTHER" id="PTHR44520:SF2">
    <property type="entry name" value="RESPONSE REGULATOR RCP1"/>
    <property type="match status" value="1"/>
</dbReference>
<dbReference type="InterPro" id="IPR011006">
    <property type="entry name" value="CheY-like_superfamily"/>
</dbReference>
<sequence>MPVERRMIVLVVEDDESHYELIERSVRGLEKAGTRYDLHWVQDGAEALDFLFRKGKYKDAPRPNLVLLDLNLPKVKGQTVLDRIKEDEKLRKIPVVVLTVSTSDEEMARAYDSGAAGFLNKPASRDDFDRLLNTVWDYWRIVRVPD</sequence>
<name>A0A2X3MJC4_9BACT</name>
<dbReference type="Proteomes" id="UP000249818">
    <property type="component" value="Chromosome BARAN1"/>
</dbReference>
<gene>
    <name evidence="3" type="primary">filR</name>
    <name evidence="3" type="ORF">BARAN1_0049</name>
</gene>
<reference evidence="4" key="1">
    <citation type="submission" date="2018-05" db="EMBL/GenBank/DDBJ databases">
        <authorList>
            <person name="Hao L."/>
        </authorList>
    </citation>
    <scope>NUCLEOTIDE SEQUENCE [LARGE SCALE GENOMIC DNA]</scope>
</reference>
<evidence type="ECO:0000256" key="1">
    <source>
        <dbReference type="PROSITE-ProRule" id="PRU00169"/>
    </source>
</evidence>
<feature type="domain" description="Response regulatory" evidence="2">
    <location>
        <begin position="8"/>
        <end position="136"/>
    </location>
</feature>
<keyword evidence="1" id="KW-0597">Phosphoprotein</keyword>
<proteinExistence type="predicted"/>
<dbReference type="GO" id="GO:0000160">
    <property type="term" value="P:phosphorelay signal transduction system"/>
    <property type="evidence" value="ECO:0007669"/>
    <property type="project" value="InterPro"/>
</dbReference>
<organism evidence="3 4">
    <name type="scientific">Candidatus Bipolaricaulis anaerobius</name>
    <dbReference type="NCBI Taxonomy" id="2026885"/>
    <lineage>
        <taxon>Bacteria</taxon>
        <taxon>Candidatus Bipolaricaulota</taxon>
        <taxon>Candidatus Bipolaricaulia</taxon>
        <taxon>Candidatus Bipolaricaulales</taxon>
        <taxon>Candidatus Bipolaricaulaceae</taxon>
        <taxon>Candidatus Bipolaricaulis</taxon>
    </lineage>
</organism>
<dbReference type="Gene3D" id="3.40.50.2300">
    <property type="match status" value="1"/>
</dbReference>
<dbReference type="SMART" id="SM00448">
    <property type="entry name" value="REC"/>
    <property type="match status" value="1"/>
</dbReference>
<dbReference type="InterPro" id="IPR052893">
    <property type="entry name" value="TCS_response_regulator"/>
</dbReference>
<dbReference type="PROSITE" id="PS50110">
    <property type="entry name" value="RESPONSE_REGULATORY"/>
    <property type="match status" value="1"/>
</dbReference>
<dbReference type="InterPro" id="IPR001789">
    <property type="entry name" value="Sig_transdc_resp-reg_receiver"/>
</dbReference>
<feature type="modified residue" description="4-aspartylphosphate" evidence="1">
    <location>
        <position position="69"/>
    </location>
</feature>
<dbReference type="Pfam" id="PF00072">
    <property type="entry name" value="Response_reg"/>
    <property type="match status" value="1"/>
</dbReference>
<dbReference type="CDD" id="cd17557">
    <property type="entry name" value="REC_Rcp-like"/>
    <property type="match status" value="1"/>
</dbReference>
<dbReference type="KEGG" id="bana:BARAN1_0049"/>